<dbReference type="CDD" id="cd19757">
    <property type="entry name" value="Bbox1"/>
    <property type="match status" value="1"/>
</dbReference>
<organism evidence="3 4">
    <name type="scientific">Mytilus edulis</name>
    <name type="common">Blue mussel</name>
    <dbReference type="NCBI Taxonomy" id="6550"/>
    <lineage>
        <taxon>Eukaryota</taxon>
        <taxon>Metazoa</taxon>
        <taxon>Spiralia</taxon>
        <taxon>Lophotrochozoa</taxon>
        <taxon>Mollusca</taxon>
        <taxon>Bivalvia</taxon>
        <taxon>Autobranchia</taxon>
        <taxon>Pteriomorphia</taxon>
        <taxon>Mytilida</taxon>
        <taxon>Mytiloidea</taxon>
        <taxon>Mytilidae</taxon>
        <taxon>Mytilinae</taxon>
        <taxon>Mytilus</taxon>
    </lineage>
</organism>
<keyword evidence="1" id="KW-0863">Zinc-finger</keyword>
<proteinExistence type="predicted"/>
<sequence length="166" mass="19410">MIDRREMEQGEKLCDVCRNENISQKAISWCTICDEAYCDACEVNHKKYKMARNHKIVSIQDISEDTCFGNVFGFVACDEHPDKTIETFCEDHSKPCCTVCATVHHRKCEHFVAIDKAVTGIKKSMKAQKLMMELKETSNKLEIIIDNRKKYNKFRKRNRCCFDRNQ</sequence>
<dbReference type="InterPro" id="IPR000315">
    <property type="entry name" value="Znf_B-box"/>
</dbReference>
<dbReference type="Gene3D" id="3.30.160.60">
    <property type="entry name" value="Classic Zinc Finger"/>
    <property type="match status" value="1"/>
</dbReference>
<dbReference type="AlphaFoldDB" id="A0A8S3R419"/>
<evidence type="ECO:0000313" key="3">
    <source>
        <dbReference type="EMBL" id="CAG2201897.1"/>
    </source>
</evidence>
<evidence type="ECO:0000313" key="4">
    <source>
        <dbReference type="Proteomes" id="UP000683360"/>
    </source>
</evidence>
<dbReference type="GO" id="GO:0008270">
    <property type="term" value="F:zinc ion binding"/>
    <property type="evidence" value="ECO:0007669"/>
    <property type="project" value="UniProtKB-KW"/>
</dbReference>
<keyword evidence="1" id="KW-0479">Metal-binding</keyword>
<feature type="domain" description="B box-type" evidence="2">
    <location>
        <begin position="9"/>
        <end position="59"/>
    </location>
</feature>
<dbReference type="Proteomes" id="UP000683360">
    <property type="component" value="Unassembled WGS sequence"/>
</dbReference>
<keyword evidence="4" id="KW-1185">Reference proteome</keyword>
<dbReference type="PANTHER" id="PTHR25462:SF296">
    <property type="entry name" value="MEIOTIC P26, ISOFORM F"/>
    <property type="match status" value="1"/>
</dbReference>
<dbReference type="SUPFAM" id="SSF57845">
    <property type="entry name" value="B-box zinc-binding domain"/>
    <property type="match status" value="1"/>
</dbReference>
<dbReference type="PANTHER" id="PTHR25462">
    <property type="entry name" value="BONUS, ISOFORM C-RELATED"/>
    <property type="match status" value="1"/>
</dbReference>
<dbReference type="PROSITE" id="PS50119">
    <property type="entry name" value="ZF_BBOX"/>
    <property type="match status" value="2"/>
</dbReference>
<name>A0A8S3R419_MYTED</name>
<gene>
    <name evidence="3" type="ORF">MEDL_16459</name>
</gene>
<dbReference type="Gene3D" id="4.10.830.40">
    <property type="match status" value="1"/>
</dbReference>
<dbReference type="InterPro" id="IPR047153">
    <property type="entry name" value="TRIM45/56/19-like"/>
</dbReference>
<dbReference type="SMART" id="SM00336">
    <property type="entry name" value="BBOX"/>
    <property type="match status" value="2"/>
</dbReference>
<dbReference type="Pfam" id="PF22586">
    <property type="entry name" value="ANCHR-like_BBOX"/>
    <property type="match status" value="1"/>
</dbReference>
<comment type="caution">
    <text evidence="3">The sequence shown here is derived from an EMBL/GenBank/DDBJ whole genome shotgun (WGS) entry which is preliminary data.</text>
</comment>
<protein>
    <recommendedName>
        <fullName evidence="2">B box-type domain-containing protein</fullName>
    </recommendedName>
</protein>
<reference evidence="3" key="1">
    <citation type="submission" date="2021-03" db="EMBL/GenBank/DDBJ databases">
        <authorList>
            <person name="Bekaert M."/>
        </authorList>
    </citation>
    <scope>NUCLEOTIDE SEQUENCE</scope>
</reference>
<dbReference type="OrthoDB" id="10066958at2759"/>
<dbReference type="EMBL" id="CAJPWZ010000870">
    <property type="protein sequence ID" value="CAG2201897.1"/>
    <property type="molecule type" value="Genomic_DNA"/>
</dbReference>
<evidence type="ECO:0000256" key="1">
    <source>
        <dbReference type="PROSITE-ProRule" id="PRU00024"/>
    </source>
</evidence>
<feature type="domain" description="B box-type" evidence="2">
    <location>
        <begin position="77"/>
        <end position="110"/>
    </location>
</feature>
<keyword evidence="1" id="KW-0862">Zinc</keyword>
<accession>A0A8S3R419</accession>
<evidence type="ECO:0000259" key="2">
    <source>
        <dbReference type="PROSITE" id="PS50119"/>
    </source>
</evidence>